<reference evidence="3" key="1">
    <citation type="journal article" date="2024" name="Int. J. Syst. Evol. Microbiol.">
        <title>Pectobacterium araliae sp. nov., a pathogen causing bacterial soft rot of Japanese angelica tree in Japan.</title>
        <authorList>
            <person name="Sawada H."/>
            <person name="Someya N."/>
            <person name="Morohoshi T."/>
            <person name="Ono M."/>
            <person name="Satou M."/>
        </authorList>
    </citation>
    <scope>NUCLEOTIDE SEQUENCE [LARGE SCALE GENOMIC DNA]</scope>
    <source>
        <strain evidence="3">MAFF 302110</strain>
    </source>
</reference>
<dbReference type="AlphaFoldDB" id="A0AAN0KCM5"/>
<evidence type="ECO:0000313" key="2">
    <source>
        <dbReference type="EMBL" id="BES86361.1"/>
    </source>
</evidence>
<evidence type="ECO:0000313" key="3">
    <source>
        <dbReference type="Proteomes" id="UP001377830"/>
    </source>
</evidence>
<sequence>MRDDIMSAAKDVSAKRVALNLRTEPDEQAVTEETLIDQPLIMASSDAYPEFLVRLDQPPAPNASLCNTMQTLAPWEQKK</sequence>
<proteinExistence type="predicted"/>
<gene>
    <name evidence="2" type="ORF">PEC302110_34580</name>
</gene>
<organism evidence="2 3">
    <name type="scientific">Pectobacterium araliae</name>
    <dbReference type="NCBI Taxonomy" id="3073862"/>
    <lineage>
        <taxon>Bacteria</taxon>
        <taxon>Pseudomonadati</taxon>
        <taxon>Pseudomonadota</taxon>
        <taxon>Gammaproteobacteria</taxon>
        <taxon>Enterobacterales</taxon>
        <taxon>Pectobacteriaceae</taxon>
        <taxon>Pectobacterium</taxon>
    </lineage>
</organism>
<evidence type="ECO:0000256" key="1">
    <source>
        <dbReference type="ARBA" id="ARBA00022649"/>
    </source>
</evidence>
<name>A0AAN0KCM5_9GAMM</name>
<dbReference type="InterPro" id="IPR014795">
    <property type="entry name" value="TacA_1-like"/>
</dbReference>
<keyword evidence="3" id="KW-1185">Reference proteome</keyword>
<dbReference type="EMBL" id="AP028908">
    <property type="protein sequence ID" value="BES86361.1"/>
    <property type="molecule type" value="Genomic_DNA"/>
</dbReference>
<accession>A0AAN0KCM5</accession>
<keyword evidence="1" id="KW-1277">Toxin-antitoxin system</keyword>
<dbReference type="Pfam" id="PF08681">
    <property type="entry name" value="TacA1"/>
    <property type="match status" value="1"/>
</dbReference>
<dbReference type="Proteomes" id="UP001377830">
    <property type="component" value="Chromosome"/>
</dbReference>
<dbReference type="KEGG" id="parl:PEC302110_34580"/>
<protein>
    <submittedName>
        <fullName evidence="2">DUF1778 domain-containing protein</fullName>
    </submittedName>
</protein>